<gene>
    <name evidence="1" type="ordered locus">MULP_00684</name>
</gene>
<proteinExistence type="predicted"/>
<dbReference type="PATRIC" id="fig|459424.11.peg.701"/>
<protein>
    <submittedName>
        <fullName evidence="1">Uncharacterized protein</fullName>
    </submittedName>
</protein>
<dbReference type="Proteomes" id="UP000011157">
    <property type="component" value="Chromosome"/>
</dbReference>
<keyword evidence="2" id="KW-1185">Reference proteome</keyword>
<dbReference type="EMBL" id="CP003899">
    <property type="protein sequence ID" value="AGC60758.1"/>
    <property type="molecule type" value="Genomic_DNA"/>
</dbReference>
<name>L7V2M3_MYCL1</name>
<organism evidence="1 2">
    <name type="scientific">Mycobacterium liflandii (strain 128FXT)</name>
    <dbReference type="NCBI Taxonomy" id="459424"/>
    <lineage>
        <taxon>Bacteria</taxon>
        <taxon>Bacillati</taxon>
        <taxon>Actinomycetota</taxon>
        <taxon>Actinomycetes</taxon>
        <taxon>Mycobacteriales</taxon>
        <taxon>Mycobacteriaceae</taxon>
        <taxon>Mycobacterium</taxon>
        <taxon>Mycobacterium ulcerans group</taxon>
    </lineage>
</organism>
<dbReference type="HOGENOM" id="CLU_2936664_0_0_11"/>
<evidence type="ECO:0000313" key="2">
    <source>
        <dbReference type="Proteomes" id="UP000011157"/>
    </source>
</evidence>
<reference evidence="1 2" key="1">
    <citation type="journal article" date="2013" name="J. Bacteriol.">
        <title>Complete Genome Sequence of the Frog Pathogen Mycobacterium ulcerans Ecovar Liflandii.</title>
        <authorList>
            <person name="Tobias N.J."/>
            <person name="Doig K.D."/>
            <person name="Medema M.H."/>
            <person name="Chen H."/>
            <person name="Haring V."/>
            <person name="Moore R."/>
            <person name="Seemann T."/>
            <person name="Stinear T.P."/>
        </authorList>
    </citation>
    <scope>NUCLEOTIDE SEQUENCE [LARGE SCALE GENOMIC DNA]</scope>
    <source>
        <strain evidence="1 2">128FXT</strain>
    </source>
</reference>
<dbReference type="AlphaFoldDB" id="L7V2M3"/>
<dbReference type="KEGG" id="mli:MULP_00684"/>
<sequence length="60" mass="6373">MVVVLSPSASVGAFGRRALMLADGFVVSFGQAVSHQLTLSLGISSLPLKDRGARWSSERR</sequence>
<evidence type="ECO:0000313" key="1">
    <source>
        <dbReference type="EMBL" id="AGC60758.1"/>
    </source>
</evidence>
<accession>L7V2M3</accession>